<evidence type="ECO:0000259" key="1">
    <source>
        <dbReference type="Pfam" id="PF06985"/>
    </source>
</evidence>
<dbReference type="OrthoDB" id="5347061at2759"/>
<protein>
    <submittedName>
        <fullName evidence="2">Het domain-containing</fullName>
    </submittedName>
</protein>
<dbReference type="InterPro" id="IPR010730">
    <property type="entry name" value="HET"/>
</dbReference>
<dbReference type="PANTHER" id="PTHR33112">
    <property type="entry name" value="DOMAIN PROTEIN, PUTATIVE-RELATED"/>
    <property type="match status" value="1"/>
</dbReference>
<sequence length="549" mass="62464">MEALVPISASFEKLRHLFRKPFNEDCRWCQELYETGVRIPAQELIQGTLAGCPACQLLYQTVDPANLIDPRIELVSVWYFGDYVRTFGDSFVSHIFDPKSEEMSRRLCHEEGFNKGRWHAGDLIAATATYPPVERCVELFSVQGSTSHWPLIATAKHVAPTADTPESIELIKAWLFECEKKHHGCKKPHSILPDRAVFVGPRGDPCLVETHGSQGKYIALSHRWGGHVSLQLKKDSLDDLKRGIPFSRFPRTFQDAITICRALGVEHIWIDSICIIQDSKEDWDIQGSKMDQVYANCLLTIAADAAENGDSGFITNPAREALKNKTRKIVCTGPKGQVGEFFVRPLRQFGSRGGFGRHYDSWERGDLEASQRLTEQGSYLLKRGWVLQETFLPRRILHFLPDEFSWRCASASRCECKVRPHDKKRVVHEPLDLELPREINTENLKEYWKEVVEQYTRRKLTFPSDRLVALAGLASRAHSINPKVNYYAGLCSDVLPSTLLWIVDRPVGVESSECACKRIEPAIAPTWSWASVTGYARFLFWERNFGRGK</sequence>
<proteinExistence type="predicted"/>
<organism evidence="2 3">
    <name type="scientific">Fusarium albosuccineum</name>
    <dbReference type="NCBI Taxonomy" id="1237068"/>
    <lineage>
        <taxon>Eukaryota</taxon>
        <taxon>Fungi</taxon>
        <taxon>Dikarya</taxon>
        <taxon>Ascomycota</taxon>
        <taxon>Pezizomycotina</taxon>
        <taxon>Sordariomycetes</taxon>
        <taxon>Hypocreomycetidae</taxon>
        <taxon>Hypocreales</taxon>
        <taxon>Nectriaceae</taxon>
        <taxon>Fusarium</taxon>
        <taxon>Fusarium decemcellulare species complex</taxon>
    </lineage>
</organism>
<keyword evidence="3" id="KW-1185">Reference proteome</keyword>
<accession>A0A8H4P6U6</accession>
<dbReference type="PANTHER" id="PTHR33112:SF16">
    <property type="entry name" value="HETEROKARYON INCOMPATIBILITY DOMAIN-CONTAINING PROTEIN"/>
    <property type="match status" value="1"/>
</dbReference>
<dbReference type="AlphaFoldDB" id="A0A8H4P6U6"/>
<evidence type="ECO:0000313" key="3">
    <source>
        <dbReference type="Proteomes" id="UP000554235"/>
    </source>
</evidence>
<dbReference type="Pfam" id="PF06985">
    <property type="entry name" value="HET"/>
    <property type="match status" value="1"/>
</dbReference>
<name>A0A8H4P6U6_9HYPO</name>
<dbReference type="EMBL" id="JAADYS010002516">
    <property type="protein sequence ID" value="KAF4458281.1"/>
    <property type="molecule type" value="Genomic_DNA"/>
</dbReference>
<reference evidence="2 3" key="1">
    <citation type="submission" date="2020-01" db="EMBL/GenBank/DDBJ databases">
        <title>Identification and distribution of gene clusters putatively required for synthesis of sphingolipid metabolism inhibitors in phylogenetically diverse species of the filamentous fungus Fusarium.</title>
        <authorList>
            <person name="Kim H.-S."/>
            <person name="Busman M."/>
            <person name="Brown D.W."/>
            <person name="Divon H."/>
            <person name="Uhlig S."/>
            <person name="Proctor R.H."/>
        </authorList>
    </citation>
    <scope>NUCLEOTIDE SEQUENCE [LARGE SCALE GENOMIC DNA]</scope>
    <source>
        <strain evidence="2 3">NRRL 20459</strain>
    </source>
</reference>
<comment type="caution">
    <text evidence="2">The sequence shown here is derived from an EMBL/GenBank/DDBJ whole genome shotgun (WGS) entry which is preliminary data.</text>
</comment>
<feature type="domain" description="Heterokaryon incompatibility" evidence="1">
    <location>
        <begin position="217"/>
        <end position="389"/>
    </location>
</feature>
<evidence type="ECO:0000313" key="2">
    <source>
        <dbReference type="EMBL" id="KAF4458281.1"/>
    </source>
</evidence>
<dbReference type="Proteomes" id="UP000554235">
    <property type="component" value="Unassembled WGS sequence"/>
</dbReference>
<gene>
    <name evidence="2" type="ORF">FALBO_14984</name>
</gene>